<evidence type="ECO:0008006" key="3">
    <source>
        <dbReference type="Google" id="ProtNLM"/>
    </source>
</evidence>
<keyword evidence="2" id="KW-1185">Reference proteome</keyword>
<proteinExistence type="predicted"/>
<dbReference type="EMBL" id="JBHUKU010000015">
    <property type="protein sequence ID" value="MFD2462164.1"/>
    <property type="molecule type" value="Genomic_DNA"/>
</dbReference>
<comment type="caution">
    <text evidence="1">The sequence shown here is derived from an EMBL/GenBank/DDBJ whole genome shotgun (WGS) entry which is preliminary data.</text>
</comment>
<evidence type="ECO:0000313" key="2">
    <source>
        <dbReference type="Proteomes" id="UP001597419"/>
    </source>
</evidence>
<protein>
    <recommendedName>
        <fullName evidence="3">Excreted virulence factor EspC, type VII ESX diderm</fullName>
    </recommendedName>
</protein>
<sequence>MDGTHKGFHVEEGAYERYARQVDPLGDDVKGAADKHVGPHVTLGGHGFSEMGGESGFSGAYSGRMRALQERMRGLGGNWQQVGDASRRTQANYAAVEDEHGQTMRRLGKDLS</sequence>
<accession>A0ABW5GMR0</accession>
<dbReference type="RefSeq" id="WP_345401489.1">
    <property type="nucleotide sequence ID" value="NZ_BAABHG010000012.1"/>
</dbReference>
<evidence type="ECO:0000313" key="1">
    <source>
        <dbReference type="EMBL" id="MFD2462164.1"/>
    </source>
</evidence>
<gene>
    <name evidence="1" type="ORF">ACFSYJ_26400</name>
</gene>
<reference evidence="2" key="1">
    <citation type="journal article" date="2019" name="Int. J. Syst. Evol. Microbiol.">
        <title>The Global Catalogue of Microorganisms (GCM) 10K type strain sequencing project: providing services to taxonomists for standard genome sequencing and annotation.</title>
        <authorList>
            <consortium name="The Broad Institute Genomics Platform"/>
            <consortium name="The Broad Institute Genome Sequencing Center for Infectious Disease"/>
            <person name="Wu L."/>
            <person name="Ma J."/>
        </authorList>
    </citation>
    <scope>NUCLEOTIDE SEQUENCE [LARGE SCALE GENOMIC DNA]</scope>
    <source>
        <strain evidence="2">CGMCC 4.7643</strain>
    </source>
</reference>
<dbReference type="Proteomes" id="UP001597419">
    <property type="component" value="Unassembled WGS sequence"/>
</dbReference>
<organism evidence="1 2">
    <name type="scientific">Amycolatopsis samaneae</name>
    <dbReference type="NCBI Taxonomy" id="664691"/>
    <lineage>
        <taxon>Bacteria</taxon>
        <taxon>Bacillati</taxon>
        <taxon>Actinomycetota</taxon>
        <taxon>Actinomycetes</taxon>
        <taxon>Pseudonocardiales</taxon>
        <taxon>Pseudonocardiaceae</taxon>
        <taxon>Amycolatopsis</taxon>
    </lineage>
</organism>
<name>A0ABW5GMR0_9PSEU</name>